<dbReference type="Pfam" id="PF07687">
    <property type="entry name" value="M20_dimer"/>
    <property type="match status" value="1"/>
</dbReference>
<evidence type="ECO:0000313" key="2">
    <source>
        <dbReference type="EMBL" id="MEQ2284042.1"/>
    </source>
</evidence>
<dbReference type="InterPro" id="IPR011650">
    <property type="entry name" value="Peptidase_M20_dimer"/>
</dbReference>
<proteinExistence type="predicted"/>
<dbReference type="EMBL" id="JAHRIP010010727">
    <property type="protein sequence ID" value="MEQ2284042.1"/>
    <property type="molecule type" value="Genomic_DNA"/>
</dbReference>
<dbReference type="SUPFAM" id="SSF53187">
    <property type="entry name" value="Zn-dependent exopeptidases"/>
    <property type="match status" value="1"/>
</dbReference>
<dbReference type="Gene3D" id="3.30.70.360">
    <property type="match status" value="1"/>
</dbReference>
<dbReference type="SUPFAM" id="SSF55031">
    <property type="entry name" value="Bacterial exopeptidase dimerisation domain"/>
    <property type="match status" value="1"/>
</dbReference>
<accession>A0ABV0XRK0</accession>
<comment type="caution">
    <text evidence="2">The sequence shown here is derived from an EMBL/GenBank/DDBJ whole genome shotgun (WGS) entry which is preliminary data.</text>
</comment>
<protein>
    <recommendedName>
        <fullName evidence="1">Peptidase M20 dimerisation domain-containing protein</fullName>
    </recommendedName>
</protein>
<feature type="domain" description="Peptidase M20 dimerisation" evidence="1">
    <location>
        <begin position="74"/>
        <end position="169"/>
    </location>
</feature>
<evidence type="ECO:0000259" key="1">
    <source>
        <dbReference type="Pfam" id="PF07687"/>
    </source>
</evidence>
<gene>
    <name evidence="2" type="ORF">AMECASPLE_017560</name>
</gene>
<reference evidence="2 3" key="1">
    <citation type="submission" date="2021-06" db="EMBL/GenBank/DDBJ databases">
        <authorList>
            <person name="Palmer J.M."/>
        </authorList>
    </citation>
    <scope>NUCLEOTIDE SEQUENCE [LARGE SCALE GENOMIC DNA]</scope>
    <source>
        <strain evidence="2 3">AS_MEX2019</strain>
        <tissue evidence="2">Muscle</tissue>
    </source>
</reference>
<dbReference type="PANTHER" id="PTHR30575">
    <property type="entry name" value="PEPTIDASE M20"/>
    <property type="match status" value="1"/>
</dbReference>
<keyword evidence="3" id="KW-1185">Reference proteome</keyword>
<dbReference type="PANTHER" id="PTHR30575:SF0">
    <property type="entry name" value="XAA-ARG DIPEPTIDASE"/>
    <property type="match status" value="1"/>
</dbReference>
<name>A0ABV0XRK0_9TELE</name>
<evidence type="ECO:0000313" key="3">
    <source>
        <dbReference type="Proteomes" id="UP001469553"/>
    </source>
</evidence>
<dbReference type="Proteomes" id="UP001469553">
    <property type="component" value="Unassembled WGS sequence"/>
</dbReference>
<sequence>MRTQPAAAAGLKAAVESQPELSVPVEITVLGTPAEEAIGGKIDLIRAGAFTDVDLIFMAHPAQQNAPFLPTITIAEVSVKYHGKASHASAYPWEGVNALDAAVLAYSNFSVLRQQLKPEWRLHGIIKHGGVKPNFIPAYSELEFYLRTPQLRDLWELKAKAEACFRAAALVTGEVRWR</sequence>
<dbReference type="InterPro" id="IPR036264">
    <property type="entry name" value="Bact_exopeptidase_dim_dom"/>
</dbReference>
<organism evidence="2 3">
    <name type="scientific">Ameca splendens</name>
    <dbReference type="NCBI Taxonomy" id="208324"/>
    <lineage>
        <taxon>Eukaryota</taxon>
        <taxon>Metazoa</taxon>
        <taxon>Chordata</taxon>
        <taxon>Craniata</taxon>
        <taxon>Vertebrata</taxon>
        <taxon>Euteleostomi</taxon>
        <taxon>Actinopterygii</taxon>
        <taxon>Neopterygii</taxon>
        <taxon>Teleostei</taxon>
        <taxon>Neoteleostei</taxon>
        <taxon>Acanthomorphata</taxon>
        <taxon>Ovalentaria</taxon>
        <taxon>Atherinomorphae</taxon>
        <taxon>Cyprinodontiformes</taxon>
        <taxon>Goodeidae</taxon>
        <taxon>Ameca</taxon>
    </lineage>
</organism>
<dbReference type="InterPro" id="IPR052030">
    <property type="entry name" value="Peptidase_M20/M20A_hydrolases"/>
</dbReference>